<keyword evidence="9 14" id="KW-0460">Magnesium</keyword>
<keyword evidence="11 14" id="KW-0520">NAD</keyword>
<gene>
    <name evidence="14 17" type="primary">leuB</name>
    <name evidence="17" type="ORF">CUN48_03685</name>
</gene>
<dbReference type="PANTHER" id="PTHR42979:SF1">
    <property type="entry name" value="3-ISOPROPYLMALATE DEHYDROGENASE"/>
    <property type="match status" value="1"/>
</dbReference>
<dbReference type="EC" id="1.1.1.85" evidence="14"/>
<sequence>MKLRIAVLPGDGIGPEVCAEAVAVLQALGLDLELHTALVGGCAIDAQGTALPDEALRIAQDADAVLFGAVGMAKFDKDPTAKVRPEQAILGLRKGLGLFANLRPVKAYDALLDASTLKPEVIRGVDLIILRELTGGTYFGKPQGQSGEAPHRQAVDTTFYTEDEVRRLMIMAFELARGRKKKVTQADKANVMATGRLWRQVAHEVREEYPDVEYEDMYADACAMHLLRNPRAFDIIATENLFGDILSDEASMLTGSMGMLPSASLGDALNRHGYRRGLYEPIHGAAHDIAGQGVANPLAMILSAAMMLRWSFGLHREAERIEQAVARALDDGLRCGDIKQPGTTVLGTREMGQAVIARL</sequence>
<evidence type="ECO:0000256" key="7">
    <source>
        <dbReference type="ARBA" id="ARBA00022605"/>
    </source>
</evidence>
<dbReference type="SUPFAM" id="SSF53659">
    <property type="entry name" value="Isocitrate/Isopropylmalate dehydrogenase-like"/>
    <property type="match status" value="1"/>
</dbReference>
<comment type="subcellular location">
    <subcellularLocation>
        <location evidence="14">Cytoplasm</location>
    </subcellularLocation>
</comment>
<evidence type="ECO:0000256" key="11">
    <source>
        <dbReference type="ARBA" id="ARBA00023027"/>
    </source>
</evidence>
<feature type="binding site" evidence="14">
    <location>
        <position position="220"/>
    </location>
    <ligand>
        <name>Mg(2+)</name>
        <dbReference type="ChEBI" id="CHEBI:18420"/>
    </ligand>
</feature>
<evidence type="ECO:0000256" key="2">
    <source>
        <dbReference type="ARBA" id="ARBA00001936"/>
    </source>
</evidence>
<keyword evidence="14" id="KW-0963">Cytoplasm</keyword>
<reference evidence="17 18" key="1">
    <citation type="submission" date="2017-11" db="EMBL/GenBank/DDBJ databases">
        <title>Evolution of Phototrophy in the Chloroflexi Phylum Driven by Horizontal Gene Transfer.</title>
        <authorList>
            <person name="Ward L.M."/>
            <person name="Hemp J."/>
            <person name="Shih P.M."/>
            <person name="Mcglynn S.E."/>
            <person name="Fischer W."/>
        </authorList>
    </citation>
    <scope>NUCLEOTIDE SEQUENCE [LARGE SCALE GENOMIC DNA]</scope>
    <source>
        <strain evidence="17">JP3_7</strain>
    </source>
</reference>
<protein>
    <recommendedName>
        <fullName evidence="14">3-isopropylmalate dehydrogenase</fullName>
        <ecNumber evidence="14">1.1.1.85</ecNumber>
    </recommendedName>
    <alternativeName>
        <fullName evidence="14">3-IPM-DH</fullName>
    </alternativeName>
    <alternativeName>
        <fullName evidence="14">Beta-IPM dehydrogenase</fullName>
        <shortName evidence="14">IMDH</shortName>
    </alternativeName>
</protein>
<evidence type="ECO:0000256" key="10">
    <source>
        <dbReference type="ARBA" id="ARBA00023002"/>
    </source>
</evidence>
<comment type="function">
    <text evidence="14 15">Catalyzes the oxidation of 3-carboxy-2-hydroxy-4-methylpentanoate (3-isopropylmalate) to 3-carboxy-4-methyl-2-oxopentanoate. The product decarboxylates to 4-methyl-2 oxopentanoate.</text>
</comment>
<comment type="caution">
    <text evidence="14">Lacks conserved residue(s) required for the propagation of feature annotation.</text>
</comment>
<comment type="cofactor">
    <cofactor evidence="14 15">
        <name>Mg(2+)</name>
        <dbReference type="ChEBI" id="CHEBI:18420"/>
    </cofactor>
    <cofactor evidence="14 15">
        <name>Mn(2+)</name>
        <dbReference type="ChEBI" id="CHEBI:29035"/>
    </cofactor>
    <text evidence="14 15">Binds 1 Mg(2+) or Mn(2+) ion per subunit.</text>
</comment>
<evidence type="ECO:0000256" key="5">
    <source>
        <dbReference type="ARBA" id="ARBA00011738"/>
    </source>
</evidence>
<proteinExistence type="inferred from homology"/>
<name>A0A2M8QF44_9CHLR</name>
<dbReference type="Pfam" id="PF00180">
    <property type="entry name" value="Iso_dh"/>
    <property type="match status" value="1"/>
</dbReference>
<dbReference type="FunFam" id="3.40.718.10:FF:000006">
    <property type="entry name" value="3-isopropylmalate dehydrogenase"/>
    <property type="match status" value="1"/>
</dbReference>
<feature type="domain" description="Isopropylmalate dehydrogenase-like" evidence="16">
    <location>
        <begin position="4"/>
        <end position="355"/>
    </location>
</feature>
<dbReference type="NCBIfam" id="TIGR00169">
    <property type="entry name" value="leuB"/>
    <property type="match status" value="1"/>
</dbReference>
<dbReference type="AlphaFoldDB" id="A0A2M8QF44"/>
<dbReference type="HAMAP" id="MF_01033">
    <property type="entry name" value="LeuB_type1"/>
    <property type="match status" value="1"/>
</dbReference>
<dbReference type="GO" id="GO:0051287">
    <property type="term" value="F:NAD binding"/>
    <property type="evidence" value="ECO:0007669"/>
    <property type="project" value="InterPro"/>
</dbReference>
<dbReference type="GO" id="GO:0003862">
    <property type="term" value="F:3-isopropylmalate dehydrogenase activity"/>
    <property type="evidence" value="ECO:0007669"/>
    <property type="project" value="UniProtKB-UniRule"/>
</dbReference>
<feature type="binding site" evidence="14">
    <location>
        <position position="220"/>
    </location>
    <ligand>
        <name>substrate</name>
    </ligand>
</feature>
<evidence type="ECO:0000313" key="18">
    <source>
        <dbReference type="Proteomes" id="UP000230790"/>
    </source>
</evidence>
<keyword evidence="10 14" id="KW-0560">Oxidoreductase</keyword>
<evidence type="ECO:0000256" key="14">
    <source>
        <dbReference type="HAMAP-Rule" id="MF_01033"/>
    </source>
</evidence>
<feature type="binding site" evidence="14">
    <location>
        <position position="131"/>
    </location>
    <ligand>
        <name>substrate</name>
    </ligand>
</feature>
<comment type="pathway">
    <text evidence="3 14 15">Amino-acid biosynthesis; L-leucine biosynthesis; L-leucine from 3-methyl-2-oxobutanoate: step 3/4.</text>
</comment>
<dbReference type="InterPro" id="IPR024084">
    <property type="entry name" value="IsoPropMal-DH-like_dom"/>
</dbReference>
<evidence type="ECO:0000256" key="6">
    <source>
        <dbReference type="ARBA" id="ARBA00022430"/>
    </source>
</evidence>
<dbReference type="GO" id="GO:0009098">
    <property type="term" value="P:L-leucine biosynthetic process"/>
    <property type="evidence" value="ECO:0007669"/>
    <property type="project" value="UniProtKB-UniRule"/>
</dbReference>
<evidence type="ECO:0000256" key="12">
    <source>
        <dbReference type="ARBA" id="ARBA00023211"/>
    </source>
</evidence>
<comment type="cofactor">
    <cofactor evidence="2">
        <name>Mn(2+)</name>
        <dbReference type="ChEBI" id="CHEBI:29035"/>
    </cofactor>
</comment>
<feature type="site" description="Important for catalysis" evidence="14">
    <location>
        <position position="188"/>
    </location>
</feature>
<evidence type="ECO:0000256" key="4">
    <source>
        <dbReference type="ARBA" id="ARBA00008319"/>
    </source>
</evidence>
<dbReference type="Proteomes" id="UP000230790">
    <property type="component" value="Unassembled WGS sequence"/>
</dbReference>
<feature type="binding site" evidence="14">
    <location>
        <position position="103"/>
    </location>
    <ligand>
        <name>substrate</name>
    </ligand>
</feature>
<feature type="binding site" evidence="14">
    <location>
        <position position="93"/>
    </location>
    <ligand>
        <name>substrate</name>
    </ligand>
</feature>
<dbReference type="InterPro" id="IPR004429">
    <property type="entry name" value="Isopropylmalate_DH"/>
</dbReference>
<comment type="similarity">
    <text evidence="4 14">Belongs to the isocitrate and isopropylmalate dehydrogenases family. LeuB type 1 subfamily.</text>
</comment>
<dbReference type="PANTHER" id="PTHR42979">
    <property type="entry name" value="3-ISOPROPYLMALATE DEHYDROGENASE"/>
    <property type="match status" value="1"/>
</dbReference>
<accession>A0A2M8QF44</accession>
<dbReference type="Gene3D" id="3.40.718.10">
    <property type="entry name" value="Isopropylmalate Dehydrogenase"/>
    <property type="match status" value="1"/>
</dbReference>
<evidence type="ECO:0000256" key="3">
    <source>
        <dbReference type="ARBA" id="ARBA00004762"/>
    </source>
</evidence>
<feature type="binding site" evidence="14">
    <location>
        <position position="244"/>
    </location>
    <ligand>
        <name>Mg(2+)</name>
        <dbReference type="ChEBI" id="CHEBI:18420"/>
    </ligand>
</feature>
<keyword evidence="6 14" id="KW-0432">Leucine biosynthesis</keyword>
<organism evidence="17 18">
    <name type="scientific">Candidatus Thermofonsia Clade 3 bacterium</name>
    <dbReference type="NCBI Taxonomy" id="2364212"/>
    <lineage>
        <taxon>Bacteria</taxon>
        <taxon>Bacillati</taxon>
        <taxon>Chloroflexota</taxon>
        <taxon>Candidatus Thermofontia</taxon>
        <taxon>Candidatus Thermofonsia Clade 3</taxon>
    </lineage>
</organism>
<feature type="site" description="Important for catalysis" evidence="14">
    <location>
        <position position="138"/>
    </location>
</feature>
<keyword evidence="12 14" id="KW-0464">Manganese</keyword>
<comment type="caution">
    <text evidence="17">The sequence shown here is derived from an EMBL/GenBank/DDBJ whole genome shotgun (WGS) entry which is preliminary data.</text>
</comment>
<evidence type="ECO:0000256" key="8">
    <source>
        <dbReference type="ARBA" id="ARBA00022723"/>
    </source>
</evidence>
<keyword evidence="13 14" id="KW-0100">Branched-chain amino acid biosynthesis</keyword>
<keyword evidence="8 14" id="KW-0479">Metal-binding</keyword>
<evidence type="ECO:0000259" key="16">
    <source>
        <dbReference type="SMART" id="SM01329"/>
    </source>
</evidence>
<evidence type="ECO:0000256" key="9">
    <source>
        <dbReference type="ARBA" id="ARBA00022842"/>
    </source>
</evidence>
<dbReference type="GO" id="GO:0005829">
    <property type="term" value="C:cytosol"/>
    <property type="evidence" value="ECO:0007669"/>
    <property type="project" value="TreeGrafter"/>
</dbReference>
<dbReference type="SMART" id="SM01329">
    <property type="entry name" value="Iso_dh"/>
    <property type="match status" value="1"/>
</dbReference>
<comment type="subunit">
    <text evidence="5 14 15">Homodimer.</text>
</comment>
<dbReference type="UniPathway" id="UPA00048">
    <property type="reaction ID" value="UER00072"/>
</dbReference>
<evidence type="ECO:0000256" key="15">
    <source>
        <dbReference type="RuleBase" id="RU004445"/>
    </source>
</evidence>
<evidence type="ECO:0000313" key="17">
    <source>
        <dbReference type="EMBL" id="PJF48433.1"/>
    </source>
</evidence>
<dbReference type="InterPro" id="IPR019818">
    <property type="entry name" value="IsoCit/isopropylmalate_DH_CS"/>
</dbReference>
<evidence type="ECO:0000256" key="1">
    <source>
        <dbReference type="ARBA" id="ARBA00000624"/>
    </source>
</evidence>
<dbReference type="GO" id="GO:0000287">
    <property type="term" value="F:magnesium ion binding"/>
    <property type="evidence" value="ECO:0007669"/>
    <property type="project" value="InterPro"/>
</dbReference>
<feature type="binding site" evidence="14">
    <location>
        <position position="248"/>
    </location>
    <ligand>
        <name>Mg(2+)</name>
        <dbReference type="ChEBI" id="CHEBI:18420"/>
    </ligand>
</feature>
<dbReference type="PROSITE" id="PS00470">
    <property type="entry name" value="IDH_IMDH"/>
    <property type="match status" value="1"/>
</dbReference>
<comment type="catalytic activity">
    <reaction evidence="1 14 15">
        <text>(2R,3S)-3-isopropylmalate + NAD(+) = 4-methyl-2-oxopentanoate + CO2 + NADH</text>
        <dbReference type="Rhea" id="RHEA:32271"/>
        <dbReference type="ChEBI" id="CHEBI:16526"/>
        <dbReference type="ChEBI" id="CHEBI:17865"/>
        <dbReference type="ChEBI" id="CHEBI:35121"/>
        <dbReference type="ChEBI" id="CHEBI:57540"/>
        <dbReference type="ChEBI" id="CHEBI:57945"/>
        <dbReference type="EC" id="1.1.1.85"/>
    </reaction>
</comment>
<keyword evidence="7 14" id="KW-0028">Amino-acid biosynthesis</keyword>
<dbReference type="EMBL" id="PGTN01000015">
    <property type="protein sequence ID" value="PJF48433.1"/>
    <property type="molecule type" value="Genomic_DNA"/>
</dbReference>
<evidence type="ECO:0000256" key="13">
    <source>
        <dbReference type="ARBA" id="ARBA00023304"/>
    </source>
</evidence>